<dbReference type="OMA" id="MKSNLVC"/>
<protein>
    <submittedName>
        <fullName evidence="4">Coiled-coil domain containing 66</fullName>
    </submittedName>
</protein>
<dbReference type="FunCoup" id="H3A6V6">
    <property type="interactions" value="854"/>
</dbReference>
<name>H3A6V6_LATCH</name>
<feature type="coiled-coil region" evidence="1">
    <location>
        <begin position="326"/>
        <end position="358"/>
    </location>
</feature>
<feature type="compositionally biased region" description="Polar residues" evidence="2">
    <location>
        <begin position="896"/>
        <end position="905"/>
    </location>
</feature>
<dbReference type="Ensembl" id="ENSLACT00000005424.1">
    <property type="protein sequence ID" value="ENSLACP00000005377.1"/>
    <property type="gene ID" value="ENSLACG00000004781.1"/>
</dbReference>
<organism evidence="4 5">
    <name type="scientific">Latimeria chalumnae</name>
    <name type="common">Coelacanth</name>
    <dbReference type="NCBI Taxonomy" id="7897"/>
    <lineage>
        <taxon>Eukaryota</taxon>
        <taxon>Metazoa</taxon>
        <taxon>Chordata</taxon>
        <taxon>Craniata</taxon>
        <taxon>Vertebrata</taxon>
        <taxon>Euteleostomi</taxon>
        <taxon>Coelacanthiformes</taxon>
        <taxon>Coelacanthidae</taxon>
        <taxon>Latimeria</taxon>
    </lineage>
</organism>
<dbReference type="PANTHER" id="PTHR22736:SF2">
    <property type="entry name" value="COILED-COIL DOMAIN-CONTAINING PROTEIN 66"/>
    <property type="match status" value="1"/>
</dbReference>
<feature type="region of interest" description="Disordered" evidence="2">
    <location>
        <begin position="654"/>
        <end position="731"/>
    </location>
</feature>
<feature type="region of interest" description="Disordered" evidence="2">
    <location>
        <begin position="52"/>
        <end position="71"/>
    </location>
</feature>
<evidence type="ECO:0000259" key="3">
    <source>
        <dbReference type="Pfam" id="PF15236"/>
    </source>
</evidence>
<feature type="compositionally biased region" description="Polar residues" evidence="2">
    <location>
        <begin position="98"/>
        <end position="116"/>
    </location>
</feature>
<feature type="region of interest" description="Disordered" evidence="2">
    <location>
        <begin position="565"/>
        <end position="593"/>
    </location>
</feature>
<feature type="region of interest" description="Disordered" evidence="2">
    <location>
        <begin position="744"/>
        <end position="802"/>
    </location>
</feature>
<proteinExistence type="predicted"/>
<feature type="compositionally biased region" description="Basic and acidic residues" evidence="2">
    <location>
        <begin position="668"/>
        <end position="703"/>
    </location>
</feature>
<dbReference type="InterPro" id="IPR039183">
    <property type="entry name" value="CCD66"/>
</dbReference>
<gene>
    <name evidence="4" type="primary">CCDC66</name>
</gene>
<dbReference type="PANTHER" id="PTHR22736">
    <property type="entry name" value="COILED-COIL DOMAIN-CONTAINING PROTEIN 66"/>
    <property type="match status" value="1"/>
</dbReference>
<feature type="compositionally biased region" description="Polar residues" evidence="2">
    <location>
        <begin position="380"/>
        <end position="391"/>
    </location>
</feature>
<dbReference type="STRING" id="7897.ENSLACP00000005377"/>
<evidence type="ECO:0000256" key="2">
    <source>
        <dbReference type="SAM" id="MobiDB-lite"/>
    </source>
</evidence>
<feature type="compositionally biased region" description="Polar residues" evidence="2">
    <location>
        <begin position="573"/>
        <end position="585"/>
    </location>
</feature>
<dbReference type="GO" id="GO:0005929">
    <property type="term" value="C:cilium"/>
    <property type="evidence" value="ECO:0007669"/>
    <property type="project" value="TreeGrafter"/>
</dbReference>
<keyword evidence="1" id="KW-0175">Coiled coil</keyword>
<dbReference type="eggNOG" id="ENOG502R1PQ">
    <property type="taxonomic scope" value="Eukaryota"/>
</dbReference>
<feature type="region of interest" description="Disordered" evidence="2">
    <location>
        <begin position="373"/>
        <end position="423"/>
    </location>
</feature>
<feature type="region of interest" description="Disordered" evidence="2">
    <location>
        <begin position="873"/>
        <end position="918"/>
    </location>
</feature>
<dbReference type="EMBL" id="AFYH01164896">
    <property type="status" value="NOT_ANNOTATED_CDS"/>
    <property type="molecule type" value="Genomic_DNA"/>
</dbReference>
<dbReference type="EMBL" id="AFYH01164897">
    <property type="status" value="NOT_ANNOTATED_CDS"/>
    <property type="molecule type" value="Genomic_DNA"/>
</dbReference>
<evidence type="ECO:0000256" key="1">
    <source>
        <dbReference type="SAM" id="Coils"/>
    </source>
</evidence>
<dbReference type="HOGENOM" id="CLU_016964_0_0_1"/>
<dbReference type="GO" id="GO:0060271">
    <property type="term" value="P:cilium assembly"/>
    <property type="evidence" value="ECO:0007669"/>
    <property type="project" value="TreeGrafter"/>
</dbReference>
<feature type="region of interest" description="Disordered" evidence="2">
    <location>
        <begin position="477"/>
        <end position="499"/>
    </location>
</feature>
<dbReference type="Bgee" id="ENSLACG00000004781">
    <property type="expression patterns" value="Expressed in chordate pharynx and 3 other cell types or tissues"/>
</dbReference>
<dbReference type="EMBL" id="AFYH01164898">
    <property type="status" value="NOT_ANNOTATED_CDS"/>
    <property type="molecule type" value="Genomic_DNA"/>
</dbReference>
<feature type="compositionally biased region" description="Low complexity" evidence="2">
    <location>
        <begin position="759"/>
        <end position="769"/>
    </location>
</feature>
<dbReference type="GeneTree" id="ENSGT00390000012411"/>
<dbReference type="GO" id="GO:0005874">
    <property type="term" value="C:microtubule"/>
    <property type="evidence" value="ECO:0007669"/>
    <property type="project" value="TreeGrafter"/>
</dbReference>
<feature type="compositionally biased region" description="Polar residues" evidence="2">
    <location>
        <begin position="399"/>
        <end position="421"/>
    </location>
</feature>
<sequence>MVDRDGLKLETQILNGKTKLILTSYGVESKAAKKINFKGKTQKYPLKGKHATHEVGSNYTNSIKSEKPSSKATVNRVASEVSTKTEVAKEIFTSVKTTSAAKGANTRNNGQITQGTGEAGNQDLQKSKSIKKPTNSKQQPPKKQKISSEVLRDSLVCLTQEQLQQILETIGQATKNTPSLSCPPTHTSYNSHVLGTSEQENAEQLEGSKIDSNGKKKKKNPKMFSSVRLHMESNISKQEVDFFSMLGERERGRDLLEAKKAQWKKELDEQVALKKQQHKEETLRNLSEWGKPESGNPVGATTGKLLTLCQAKEAAPLEHPFSAVKRQQQKKWLEELEKQREEAKQRKLQEKMKRLEAEDHDKWAAHFDSFKKKLDPQPLLPQSTIPSQQPENLEVSPEFQESSASFAPSSTLAPFSPSGTESLGRASVVTNLGQSQKNSFLRTMTALLDPAEIDEREKRRQKQFEHQKAIAIQVEERRRQKQLEEERRQQEELEEELRLEQEREKIQKQFEEDVLKQKQKEELLTRKTNELYQSMQRAQEQALRLKQEHRMRELARKGHDISNLQRTLGGDASRTSFTTGPSSLSGFVHDDGQDQVSGKISQLLSTAESPRKDTGVQTDDIEVLEKVTNPGTHTESIIGQNLIPNTPDISIEYKEPSNKSKHPAQKISTEKENVDKQEDLYDQFARTEKRPIKNSEKHGRKPEWNTNKPVKKYIPASERYPSGLKREREENKMRRQMELLHLAEKNTPENLYPKKKPPSKVSPERSPSPQAIGGTRKAALRKKQINKPWISDSEGSPVLISHSPPVPAVKNRLHELHQKQTNPNISPVHPGNNEKGKKIHEEWEHSPGMNEPEIERPSSSQFIPYVRTNEIYHLDPDAPMSRPSTHDPQYRKQHSTDPAQRQIYSSDHVKDPLYNPELLRSRDRQQAILKGLSELRQGLLQKQRELETAFTPSVHHQEGNISPSLQ</sequence>
<evidence type="ECO:0000313" key="5">
    <source>
        <dbReference type="Proteomes" id="UP000008672"/>
    </source>
</evidence>
<feature type="domain" description="CCDC66" evidence="3">
    <location>
        <begin position="411"/>
        <end position="563"/>
    </location>
</feature>
<accession>H3A6V6</accession>
<dbReference type="AlphaFoldDB" id="H3A6V6"/>
<evidence type="ECO:0000313" key="4">
    <source>
        <dbReference type="Ensembl" id="ENSLACP00000005377.1"/>
    </source>
</evidence>
<dbReference type="Pfam" id="PF15236">
    <property type="entry name" value="CCDC66"/>
    <property type="match status" value="1"/>
</dbReference>
<dbReference type="Proteomes" id="UP000008672">
    <property type="component" value="Unassembled WGS sequence"/>
</dbReference>
<dbReference type="InParanoid" id="H3A6V6"/>
<feature type="region of interest" description="Disordered" evidence="2">
    <location>
        <begin position="98"/>
        <end position="148"/>
    </location>
</feature>
<dbReference type="InterPro" id="IPR040467">
    <property type="entry name" value="CCDC66_dom"/>
</dbReference>
<keyword evidence="5" id="KW-1185">Reference proteome</keyword>
<reference evidence="4" key="2">
    <citation type="submission" date="2025-08" db="UniProtKB">
        <authorList>
            <consortium name="Ensembl"/>
        </authorList>
    </citation>
    <scope>IDENTIFICATION</scope>
</reference>
<reference evidence="5" key="1">
    <citation type="submission" date="2011-08" db="EMBL/GenBank/DDBJ databases">
        <title>The draft genome of Latimeria chalumnae.</title>
        <authorList>
            <person name="Di Palma F."/>
            <person name="Alfoldi J."/>
            <person name="Johnson J."/>
            <person name="Berlin A."/>
            <person name="Gnerre S."/>
            <person name="Jaffe D."/>
            <person name="MacCallum I."/>
            <person name="Young S."/>
            <person name="Walker B.J."/>
            <person name="Lander E."/>
            <person name="Lindblad-Toh K."/>
        </authorList>
    </citation>
    <scope>NUCLEOTIDE SEQUENCE [LARGE SCALE GENOMIC DNA]</scope>
    <source>
        <strain evidence="5">Wild caught</strain>
    </source>
</reference>
<reference evidence="4" key="3">
    <citation type="submission" date="2025-09" db="UniProtKB">
        <authorList>
            <consortium name="Ensembl"/>
        </authorList>
    </citation>
    <scope>IDENTIFICATION</scope>
</reference>
<dbReference type="GO" id="GO:0008017">
    <property type="term" value="F:microtubule binding"/>
    <property type="evidence" value="ECO:0007669"/>
    <property type="project" value="TreeGrafter"/>
</dbReference>